<name>A0ABU9X2B7_9MICC</name>
<reference evidence="11 12" key="1">
    <citation type="submission" date="2024-05" db="EMBL/GenBank/DDBJ databases">
        <title>Sinomonas sp. nov., isolated from a waste landfill.</title>
        <authorList>
            <person name="Zhao Y."/>
        </authorList>
    </citation>
    <scope>NUCLEOTIDE SEQUENCE [LARGE SCALE GENOMIC DNA]</scope>
    <source>
        <strain evidence="11 12">CCTCC AB2014300</strain>
    </source>
</reference>
<keyword evidence="10" id="KW-0915">Sodium</keyword>
<evidence type="ECO:0000256" key="1">
    <source>
        <dbReference type="ARBA" id="ARBA00004651"/>
    </source>
</evidence>
<evidence type="ECO:0000256" key="10">
    <source>
        <dbReference type="HAMAP-Rule" id="MF_00454"/>
    </source>
</evidence>
<dbReference type="Proteomes" id="UP001422074">
    <property type="component" value="Unassembled WGS sequence"/>
</dbReference>
<evidence type="ECO:0000256" key="5">
    <source>
        <dbReference type="ARBA" id="ARBA00023136"/>
    </source>
</evidence>
<keyword evidence="10" id="KW-0406">Ion transport</keyword>
<dbReference type="Pfam" id="PF02537">
    <property type="entry name" value="CRCB"/>
    <property type="match status" value="1"/>
</dbReference>
<dbReference type="InterPro" id="IPR003691">
    <property type="entry name" value="FluC"/>
</dbReference>
<keyword evidence="3 10" id="KW-0812">Transmembrane</keyword>
<evidence type="ECO:0000256" key="3">
    <source>
        <dbReference type="ARBA" id="ARBA00022692"/>
    </source>
</evidence>
<feature type="transmembrane region" description="Helical" evidence="10">
    <location>
        <begin position="35"/>
        <end position="61"/>
    </location>
</feature>
<comment type="catalytic activity">
    <reaction evidence="8">
        <text>fluoride(in) = fluoride(out)</text>
        <dbReference type="Rhea" id="RHEA:76159"/>
        <dbReference type="ChEBI" id="CHEBI:17051"/>
    </reaction>
    <physiologicalReaction direction="left-to-right" evidence="8">
        <dbReference type="Rhea" id="RHEA:76160"/>
    </physiologicalReaction>
</comment>
<protein>
    <recommendedName>
        <fullName evidence="10">Fluoride-specific ion channel FluC</fullName>
    </recommendedName>
</protein>
<feature type="transmembrane region" description="Helical" evidence="10">
    <location>
        <begin position="67"/>
        <end position="86"/>
    </location>
</feature>
<evidence type="ECO:0000256" key="8">
    <source>
        <dbReference type="ARBA" id="ARBA00035585"/>
    </source>
</evidence>
<proteinExistence type="inferred from homology"/>
<comment type="similarity">
    <text evidence="7 10">Belongs to the fluoride channel Fluc/FEX (TC 1.A.43) family.</text>
</comment>
<sequence length="128" mass="12075">MSPGEVLLLGAAGGIGAAVRYAVDTAVSRRLRSALPVATIGINVTGSFALGLVAGLALAGALGAGPAAVLGTGFLGGYTTFSTASYQSVSLALAGKWGAAVVNALGTLVLALAAALAGLLLAGPLLGA</sequence>
<keyword evidence="10" id="KW-0479">Metal-binding</keyword>
<evidence type="ECO:0000256" key="7">
    <source>
        <dbReference type="ARBA" id="ARBA00035120"/>
    </source>
</evidence>
<gene>
    <name evidence="10" type="primary">fluC</name>
    <name evidence="10" type="synonym">crcB</name>
    <name evidence="11" type="ORF">ABCQ75_13765</name>
</gene>
<feature type="transmembrane region" description="Helical" evidence="10">
    <location>
        <begin position="98"/>
        <end position="122"/>
    </location>
</feature>
<keyword evidence="5 10" id="KW-0472">Membrane</keyword>
<keyword evidence="6 10" id="KW-0407">Ion channel</keyword>
<keyword evidence="10" id="KW-0813">Transport</keyword>
<feature type="transmembrane region" description="Helical" evidence="10">
    <location>
        <begin position="6"/>
        <end position="23"/>
    </location>
</feature>
<comment type="activity regulation">
    <text evidence="10">Na(+) is not transported, but it plays an essential structural role and its presence is essential for fluoride channel function.</text>
</comment>
<comment type="function">
    <text evidence="9 10">Fluoride-specific ion channel. Important for reducing fluoride concentration in the cell, thus reducing its toxicity.</text>
</comment>
<comment type="subcellular location">
    <subcellularLocation>
        <location evidence="1 10">Cell membrane</location>
        <topology evidence="1 10">Multi-pass membrane protein</topology>
    </subcellularLocation>
</comment>
<dbReference type="PANTHER" id="PTHR28259:SF1">
    <property type="entry name" value="FLUORIDE EXPORT PROTEIN 1-RELATED"/>
    <property type="match status" value="1"/>
</dbReference>
<dbReference type="RefSeq" id="WP_345886059.1">
    <property type="nucleotide sequence ID" value="NZ_JBDFRB010000015.1"/>
</dbReference>
<evidence type="ECO:0000313" key="11">
    <source>
        <dbReference type="EMBL" id="MEN2745590.1"/>
    </source>
</evidence>
<evidence type="ECO:0000313" key="12">
    <source>
        <dbReference type="Proteomes" id="UP001422074"/>
    </source>
</evidence>
<keyword evidence="4 10" id="KW-1133">Transmembrane helix</keyword>
<dbReference type="PANTHER" id="PTHR28259">
    <property type="entry name" value="FLUORIDE EXPORT PROTEIN 1-RELATED"/>
    <property type="match status" value="1"/>
</dbReference>
<keyword evidence="2 10" id="KW-1003">Cell membrane</keyword>
<organism evidence="11 12">
    <name type="scientific">Sinomonas halotolerans</name>
    <dbReference type="NCBI Taxonomy" id="1644133"/>
    <lineage>
        <taxon>Bacteria</taxon>
        <taxon>Bacillati</taxon>
        <taxon>Actinomycetota</taxon>
        <taxon>Actinomycetes</taxon>
        <taxon>Micrococcales</taxon>
        <taxon>Micrococcaceae</taxon>
        <taxon>Sinomonas</taxon>
    </lineage>
</organism>
<accession>A0ABU9X2B7</accession>
<comment type="caution">
    <text evidence="11">The sequence shown here is derived from an EMBL/GenBank/DDBJ whole genome shotgun (WGS) entry which is preliminary data.</text>
</comment>
<evidence type="ECO:0000256" key="6">
    <source>
        <dbReference type="ARBA" id="ARBA00023303"/>
    </source>
</evidence>
<evidence type="ECO:0000256" key="4">
    <source>
        <dbReference type="ARBA" id="ARBA00022989"/>
    </source>
</evidence>
<dbReference type="HAMAP" id="MF_00454">
    <property type="entry name" value="FluC"/>
    <property type="match status" value="1"/>
</dbReference>
<evidence type="ECO:0000256" key="9">
    <source>
        <dbReference type="ARBA" id="ARBA00049940"/>
    </source>
</evidence>
<dbReference type="EMBL" id="JBDFRB010000015">
    <property type="protein sequence ID" value="MEN2745590.1"/>
    <property type="molecule type" value="Genomic_DNA"/>
</dbReference>
<keyword evidence="12" id="KW-1185">Reference proteome</keyword>
<feature type="binding site" evidence="10">
    <location>
        <position position="76"/>
    </location>
    <ligand>
        <name>Na(+)</name>
        <dbReference type="ChEBI" id="CHEBI:29101"/>
        <note>structural</note>
    </ligand>
</feature>
<evidence type="ECO:0000256" key="2">
    <source>
        <dbReference type="ARBA" id="ARBA00022475"/>
    </source>
</evidence>
<feature type="binding site" evidence="10">
    <location>
        <position position="79"/>
    </location>
    <ligand>
        <name>Na(+)</name>
        <dbReference type="ChEBI" id="CHEBI:29101"/>
        <note>structural</note>
    </ligand>
</feature>